<evidence type="ECO:0000313" key="8">
    <source>
        <dbReference type="EMBL" id="MCC4308119.1"/>
    </source>
</evidence>
<feature type="transmembrane region" description="Helical" evidence="6">
    <location>
        <begin position="184"/>
        <end position="203"/>
    </location>
</feature>
<keyword evidence="4 6" id="KW-1133">Transmembrane helix</keyword>
<dbReference type="Proteomes" id="UP001108027">
    <property type="component" value="Unassembled WGS sequence"/>
</dbReference>
<dbReference type="Gene3D" id="1.20.1250.20">
    <property type="entry name" value="MFS general substrate transporter like domains"/>
    <property type="match status" value="2"/>
</dbReference>
<feature type="transmembrane region" description="Helical" evidence="6">
    <location>
        <begin position="307"/>
        <end position="328"/>
    </location>
</feature>
<dbReference type="RefSeq" id="WP_228233427.1">
    <property type="nucleotide sequence ID" value="NZ_JAJGNA010000005.1"/>
</dbReference>
<dbReference type="SUPFAM" id="SSF103473">
    <property type="entry name" value="MFS general substrate transporter"/>
    <property type="match status" value="1"/>
</dbReference>
<organism evidence="8 9">
    <name type="scientific">Alloalcanivorax marinus</name>
    <dbReference type="NCBI Taxonomy" id="1177169"/>
    <lineage>
        <taxon>Bacteria</taxon>
        <taxon>Pseudomonadati</taxon>
        <taxon>Pseudomonadota</taxon>
        <taxon>Gammaproteobacteria</taxon>
        <taxon>Oceanospirillales</taxon>
        <taxon>Alcanivoracaceae</taxon>
        <taxon>Alloalcanivorax</taxon>
    </lineage>
</organism>
<sequence>MPDLRETLWSAWRLYSHPRVLVMLFLGFSAGLPYLLVFSTLSAWLADADVDRAAIGYFSWVGILFSIKVFWAPVVDRLKLPLLGRLLGQRRSWLLLAQVGIGLSLSAMALVEPVGHLERFAQLALLVAFCSATQDICIDAYRIDSADESFQGAMAATYILGYRVAMLVAGAGAFYIASYDSWNGAYQVMAWLMGVGVLTTLVIREPDTPPRQSFGRAPGQWLETALIAPFRDFFSRYGLLALGLLGLVAVYRISDITMGVMANPFYLDIGYTKNEIATVAKFFGFFMTILGSAVGGLAVLRWGLGRSMLVGAVGVAATNVLFAVMATYSPVTQVAVEPEQVRWLALTWLAAVISADNLFGGFANVALIAFMSSLTNRNFSATQFALFSSLMTLPGKFIGGFSGEVVKAAGYPIFFNYAALLGVPAILLTLWWMQRRRSAAPETDRG</sequence>
<keyword evidence="5 6" id="KW-0472">Membrane</keyword>
<reference evidence="8" key="1">
    <citation type="submission" date="2021-10" db="EMBL/GenBank/DDBJ databases">
        <title>The diversity and Nitrogen Metabolism of Culturable Nitrate-Utilizing Bacteria Within the Oxygen Minimum Zone of the Changjiang (Yangtze River)Estuary.</title>
        <authorList>
            <person name="Zhang D."/>
            <person name="Zheng J."/>
            <person name="Liu S."/>
            <person name="He W."/>
        </authorList>
    </citation>
    <scope>NUCLEOTIDE SEQUENCE</scope>
    <source>
        <strain evidence="8">FXH-223</strain>
    </source>
</reference>
<gene>
    <name evidence="8" type="ORF">LL252_05995</name>
</gene>
<dbReference type="InterPro" id="IPR004752">
    <property type="entry name" value="AmpG_permease/AT-1"/>
</dbReference>
<dbReference type="InterPro" id="IPR011701">
    <property type="entry name" value="MFS"/>
</dbReference>
<feature type="transmembrane region" description="Helical" evidence="6">
    <location>
        <begin position="155"/>
        <end position="178"/>
    </location>
</feature>
<name>A0A9Q3UMT3_9GAMM</name>
<dbReference type="PANTHER" id="PTHR12778">
    <property type="entry name" value="SOLUTE CARRIER FAMILY 33 ACETYL-COA TRANSPORTER -RELATED"/>
    <property type="match status" value="1"/>
</dbReference>
<dbReference type="Pfam" id="PF07690">
    <property type="entry name" value="MFS_1"/>
    <property type="match status" value="1"/>
</dbReference>
<proteinExistence type="predicted"/>
<dbReference type="NCBIfam" id="TIGR00901">
    <property type="entry name" value="2A0125"/>
    <property type="match status" value="1"/>
</dbReference>
<evidence type="ECO:0000256" key="1">
    <source>
        <dbReference type="ARBA" id="ARBA00004141"/>
    </source>
</evidence>
<feature type="transmembrane region" description="Helical" evidence="6">
    <location>
        <begin position="384"/>
        <end position="402"/>
    </location>
</feature>
<keyword evidence="3 6" id="KW-0812">Transmembrane</keyword>
<comment type="caution">
    <text evidence="8">The sequence shown here is derived from an EMBL/GenBank/DDBJ whole genome shotgun (WGS) entry which is preliminary data.</text>
</comment>
<evidence type="ECO:0000256" key="5">
    <source>
        <dbReference type="ARBA" id="ARBA00023136"/>
    </source>
</evidence>
<accession>A0A9Q3UMT3</accession>
<feature type="transmembrane region" description="Helical" evidence="6">
    <location>
        <begin position="52"/>
        <end position="71"/>
    </location>
</feature>
<comment type="subcellular location">
    <subcellularLocation>
        <location evidence="1">Membrane</location>
        <topology evidence="1">Multi-pass membrane protein</topology>
    </subcellularLocation>
</comment>
<evidence type="ECO:0000256" key="6">
    <source>
        <dbReference type="SAM" id="Phobius"/>
    </source>
</evidence>
<feature type="transmembrane region" description="Helical" evidence="6">
    <location>
        <begin position="348"/>
        <end position="372"/>
    </location>
</feature>
<evidence type="ECO:0000256" key="4">
    <source>
        <dbReference type="ARBA" id="ARBA00022989"/>
    </source>
</evidence>
<keyword evidence="2" id="KW-0813">Transport</keyword>
<dbReference type="InterPro" id="IPR036259">
    <property type="entry name" value="MFS_trans_sf"/>
</dbReference>
<keyword evidence="9" id="KW-1185">Reference proteome</keyword>
<feature type="transmembrane region" description="Helical" evidence="6">
    <location>
        <begin position="20"/>
        <end position="46"/>
    </location>
</feature>
<dbReference type="GO" id="GO:0016020">
    <property type="term" value="C:membrane"/>
    <property type="evidence" value="ECO:0007669"/>
    <property type="project" value="UniProtKB-SubCell"/>
</dbReference>
<dbReference type="InterPro" id="IPR020846">
    <property type="entry name" value="MFS_dom"/>
</dbReference>
<dbReference type="AlphaFoldDB" id="A0A9Q3UMT3"/>
<evidence type="ECO:0000259" key="7">
    <source>
        <dbReference type="PROSITE" id="PS50850"/>
    </source>
</evidence>
<protein>
    <submittedName>
        <fullName evidence="8">MFS transporter</fullName>
    </submittedName>
</protein>
<feature type="transmembrane region" description="Helical" evidence="6">
    <location>
        <begin position="414"/>
        <end position="433"/>
    </location>
</feature>
<evidence type="ECO:0000256" key="3">
    <source>
        <dbReference type="ARBA" id="ARBA00022692"/>
    </source>
</evidence>
<feature type="transmembrane region" description="Helical" evidence="6">
    <location>
        <begin position="239"/>
        <end position="262"/>
    </location>
</feature>
<dbReference type="EMBL" id="JAJGNA010000005">
    <property type="protein sequence ID" value="MCC4308119.1"/>
    <property type="molecule type" value="Genomic_DNA"/>
</dbReference>
<evidence type="ECO:0000256" key="2">
    <source>
        <dbReference type="ARBA" id="ARBA00022448"/>
    </source>
</evidence>
<dbReference type="PROSITE" id="PS50850">
    <property type="entry name" value="MFS"/>
    <property type="match status" value="1"/>
</dbReference>
<feature type="transmembrane region" description="Helical" evidence="6">
    <location>
        <begin position="282"/>
        <end position="300"/>
    </location>
</feature>
<dbReference type="GO" id="GO:0022857">
    <property type="term" value="F:transmembrane transporter activity"/>
    <property type="evidence" value="ECO:0007669"/>
    <property type="project" value="InterPro"/>
</dbReference>
<feature type="domain" description="Major facilitator superfamily (MFS) profile" evidence="7">
    <location>
        <begin position="19"/>
        <end position="436"/>
    </location>
</feature>
<evidence type="ECO:0000313" key="9">
    <source>
        <dbReference type="Proteomes" id="UP001108027"/>
    </source>
</evidence>
<dbReference type="PANTHER" id="PTHR12778:SF10">
    <property type="entry name" value="MAJOR FACILITATOR SUPERFAMILY DOMAIN-CONTAINING PROTEIN 3"/>
    <property type="match status" value="1"/>
</dbReference>